<dbReference type="SUPFAM" id="SSF55144">
    <property type="entry name" value="LigT-like"/>
    <property type="match status" value="1"/>
</dbReference>
<reference evidence="1 2" key="1">
    <citation type="submission" date="2024-03" db="EMBL/GenBank/DDBJ databases">
        <title>Complete genome of BD2.</title>
        <authorList>
            <person name="Cao G."/>
        </authorList>
    </citation>
    <scope>NUCLEOTIDE SEQUENCE [LARGE SCALE GENOMIC DNA]</scope>
    <source>
        <strain evidence="1 2">BD2</strain>
    </source>
</reference>
<name>A0ABZ2RKZ3_ECTME</name>
<keyword evidence="2" id="KW-1185">Reference proteome</keyword>
<dbReference type="EMBL" id="CP148074">
    <property type="protein sequence ID" value="WXL27085.1"/>
    <property type="molecule type" value="Genomic_DNA"/>
</dbReference>
<dbReference type="Gene3D" id="3.90.1140.10">
    <property type="entry name" value="Cyclic phosphodiesterase"/>
    <property type="match status" value="1"/>
</dbReference>
<protein>
    <submittedName>
        <fullName evidence="1">2'-5' RNA ligase family protein</fullName>
    </submittedName>
</protein>
<dbReference type="InterPro" id="IPR009097">
    <property type="entry name" value="Cyclic_Pdiesterase"/>
</dbReference>
<dbReference type="GO" id="GO:0016874">
    <property type="term" value="F:ligase activity"/>
    <property type="evidence" value="ECO:0007669"/>
    <property type="project" value="UniProtKB-KW"/>
</dbReference>
<accession>A0ABZ2RKZ3</accession>
<evidence type="ECO:0000313" key="2">
    <source>
        <dbReference type="Proteomes" id="UP001476583"/>
    </source>
</evidence>
<evidence type="ECO:0000313" key="1">
    <source>
        <dbReference type="EMBL" id="WXL27085.1"/>
    </source>
</evidence>
<dbReference type="Pfam" id="PF13563">
    <property type="entry name" value="2_5_RNA_ligase2"/>
    <property type="match status" value="1"/>
</dbReference>
<dbReference type="Proteomes" id="UP001476583">
    <property type="component" value="Chromosome"/>
</dbReference>
<organism evidence="1 2">
    <name type="scientific">Ectopseudomonas mendocina</name>
    <name type="common">Pseudomonas mendocina</name>
    <dbReference type="NCBI Taxonomy" id="300"/>
    <lineage>
        <taxon>Bacteria</taxon>
        <taxon>Pseudomonadati</taxon>
        <taxon>Pseudomonadota</taxon>
        <taxon>Gammaproteobacteria</taxon>
        <taxon>Pseudomonadales</taxon>
        <taxon>Pseudomonadaceae</taxon>
        <taxon>Ectopseudomonas</taxon>
    </lineage>
</organism>
<sequence length="208" mass="24190">MPHNWQHTLACELRDYPEWHKGRRRYAAWVIRIDAQDVLARMQQARAILGDWLHPNGQRQAHITLFVCGFMADKQLHDDDFTHHQLNAQRSVLNQLQHTAFDLEIGGADSFSSAAYLRITDPGRHLQAIRDSLDNLSDEIRQTDYIPHLTLGLYRKSLPRQHVIERLQQIPETPLRVTVRDIHFATYEAQEQHGPLHYEHAVALQTSC</sequence>
<gene>
    <name evidence="1" type="ORF">WG219_06430</name>
</gene>
<keyword evidence="1" id="KW-0436">Ligase</keyword>
<proteinExistence type="predicted"/>